<dbReference type="PROSITE" id="PS51085">
    <property type="entry name" value="2FE2S_FER_2"/>
    <property type="match status" value="1"/>
</dbReference>
<evidence type="ECO:0000256" key="4">
    <source>
        <dbReference type="ARBA" id="ARBA00023004"/>
    </source>
</evidence>
<dbReference type="SUPFAM" id="SSF54292">
    <property type="entry name" value="2Fe-2S ferredoxin-like"/>
    <property type="match status" value="1"/>
</dbReference>
<gene>
    <name evidence="7" type="ORF">C7B43_09000</name>
</gene>
<dbReference type="GO" id="GO:0016491">
    <property type="term" value="F:oxidoreductase activity"/>
    <property type="evidence" value="ECO:0007669"/>
    <property type="project" value="UniProtKB-KW"/>
</dbReference>
<evidence type="ECO:0000256" key="3">
    <source>
        <dbReference type="ARBA" id="ARBA00023002"/>
    </source>
</evidence>
<evidence type="ECO:0000259" key="6">
    <source>
        <dbReference type="PROSITE" id="PS51085"/>
    </source>
</evidence>
<keyword evidence="1" id="KW-0001">2Fe-2S</keyword>
<dbReference type="PROSITE" id="PS00197">
    <property type="entry name" value="2FE2S_FER_1"/>
    <property type="match status" value="1"/>
</dbReference>
<evidence type="ECO:0000313" key="8">
    <source>
        <dbReference type="Proteomes" id="UP000242699"/>
    </source>
</evidence>
<dbReference type="EMBL" id="PXYT01000017">
    <property type="protein sequence ID" value="PSR29135.1"/>
    <property type="molecule type" value="Genomic_DNA"/>
</dbReference>
<keyword evidence="4" id="KW-0408">Iron</keyword>
<dbReference type="InterPro" id="IPR006058">
    <property type="entry name" value="2Fe2S_fd_BS"/>
</dbReference>
<keyword evidence="5" id="KW-0411">Iron-sulfur</keyword>
<keyword evidence="2" id="KW-0479">Metal-binding</keyword>
<dbReference type="InterPro" id="IPR012675">
    <property type="entry name" value="Beta-grasp_dom_sf"/>
</dbReference>
<keyword evidence="3" id="KW-0560">Oxidoreductase</keyword>
<dbReference type="SUPFAM" id="SSF47741">
    <property type="entry name" value="CO dehydrogenase ISP C-domain like"/>
    <property type="match status" value="1"/>
</dbReference>
<accession>A0A2T2X3R1</accession>
<evidence type="ECO:0000256" key="2">
    <source>
        <dbReference type="ARBA" id="ARBA00022723"/>
    </source>
</evidence>
<dbReference type="Gene3D" id="3.10.20.30">
    <property type="match status" value="1"/>
</dbReference>
<dbReference type="GO" id="GO:0051537">
    <property type="term" value="F:2 iron, 2 sulfur cluster binding"/>
    <property type="evidence" value="ECO:0007669"/>
    <property type="project" value="UniProtKB-KW"/>
</dbReference>
<dbReference type="Pfam" id="PF00111">
    <property type="entry name" value="Fer2"/>
    <property type="match status" value="1"/>
</dbReference>
<dbReference type="Proteomes" id="UP000242699">
    <property type="component" value="Unassembled WGS sequence"/>
</dbReference>
<name>A0A2T2X3R1_9FIRM</name>
<dbReference type="AlphaFoldDB" id="A0A2T2X3R1"/>
<reference evidence="7 8" key="1">
    <citation type="journal article" date="2014" name="BMC Genomics">
        <title>Comparison of environmental and isolate Sulfobacillus genomes reveals diverse carbon, sulfur, nitrogen, and hydrogen metabolisms.</title>
        <authorList>
            <person name="Justice N.B."/>
            <person name="Norman A."/>
            <person name="Brown C.T."/>
            <person name="Singh A."/>
            <person name="Thomas B.C."/>
            <person name="Banfield J.F."/>
        </authorList>
    </citation>
    <scope>NUCLEOTIDE SEQUENCE [LARGE SCALE GENOMIC DNA]</scope>
    <source>
        <strain evidence="7">AMDSBA1</strain>
    </source>
</reference>
<dbReference type="Pfam" id="PF01799">
    <property type="entry name" value="Fer2_2"/>
    <property type="match status" value="1"/>
</dbReference>
<sequence>MSEGFVELTVNGAPQALWAQESATLLQVLREILGLTGTKNGCETGHCGACTVWIDDVPRLACLTPVGSVAGSRITTVEGLGAWWEESHPSSHYHPVQTAFVEFGAVQCGFCTPGMLMAAAALLRDEPLPTEQEILERLAGHLCRCTGYEQIVRAIRQAALTEVKEL</sequence>
<dbReference type="InterPro" id="IPR002888">
    <property type="entry name" value="2Fe-2S-bd"/>
</dbReference>
<protein>
    <recommendedName>
        <fullName evidence="6">2Fe-2S ferredoxin-type domain-containing protein</fullName>
    </recommendedName>
</protein>
<dbReference type="InterPro" id="IPR051452">
    <property type="entry name" value="Diverse_Oxidoreductases"/>
</dbReference>
<proteinExistence type="predicted"/>
<dbReference type="CDD" id="cd00207">
    <property type="entry name" value="fer2"/>
    <property type="match status" value="1"/>
</dbReference>
<dbReference type="PANTHER" id="PTHR44379:SF5">
    <property type="entry name" value="OXIDOREDUCTASE WITH IRON-SULFUR SUBUNIT"/>
    <property type="match status" value="1"/>
</dbReference>
<feature type="domain" description="2Fe-2S ferredoxin-type" evidence="6">
    <location>
        <begin position="4"/>
        <end position="80"/>
    </location>
</feature>
<evidence type="ECO:0000256" key="5">
    <source>
        <dbReference type="ARBA" id="ARBA00023014"/>
    </source>
</evidence>
<dbReference type="InterPro" id="IPR001041">
    <property type="entry name" value="2Fe-2S_ferredoxin-type"/>
</dbReference>
<dbReference type="InterPro" id="IPR036010">
    <property type="entry name" value="2Fe-2S_ferredoxin-like_sf"/>
</dbReference>
<dbReference type="GO" id="GO:0046872">
    <property type="term" value="F:metal ion binding"/>
    <property type="evidence" value="ECO:0007669"/>
    <property type="project" value="UniProtKB-KW"/>
</dbReference>
<evidence type="ECO:0000256" key="1">
    <source>
        <dbReference type="ARBA" id="ARBA00022714"/>
    </source>
</evidence>
<organism evidence="7 8">
    <name type="scientific">Sulfobacillus benefaciens</name>
    <dbReference type="NCBI Taxonomy" id="453960"/>
    <lineage>
        <taxon>Bacteria</taxon>
        <taxon>Bacillati</taxon>
        <taxon>Bacillota</taxon>
        <taxon>Clostridia</taxon>
        <taxon>Eubacteriales</taxon>
        <taxon>Clostridiales Family XVII. Incertae Sedis</taxon>
        <taxon>Sulfobacillus</taxon>
    </lineage>
</organism>
<comment type="caution">
    <text evidence="7">The sequence shown here is derived from an EMBL/GenBank/DDBJ whole genome shotgun (WGS) entry which is preliminary data.</text>
</comment>
<evidence type="ECO:0000313" key="7">
    <source>
        <dbReference type="EMBL" id="PSR29135.1"/>
    </source>
</evidence>
<dbReference type="PANTHER" id="PTHR44379">
    <property type="entry name" value="OXIDOREDUCTASE WITH IRON-SULFUR SUBUNIT"/>
    <property type="match status" value="1"/>
</dbReference>
<dbReference type="Gene3D" id="1.10.150.120">
    <property type="entry name" value="[2Fe-2S]-binding domain"/>
    <property type="match status" value="1"/>
</dbReference>
<dbReference type="InterPro" id="IPR036884">
    <property type="entry name" value="2Fe-2S-bd_dom_sf"/>
</dbReference>